<dbReference type="HOGENOM" id="CLU_004045_0_0_1"/>
<dbReference type="AlphaFoldDB" id="V5G6K3"/>
<feature type="compositionally biased region" description="Polar residues" evidence="1">
    <location>
        <begin position="427"/>
        <end position="450"/>
    </location>
</feature>
<keyword evidence="4" id="KW-1185">Reference proteome</keyword>
<evidence type="ECO:0000256" key="1">
    <source>
        <dbReference type="SAM" id="MobiDB-lite"/>
    </source>
</evidence>
<comment type="caution">
    <text evidence="3">The sequence shown here is derived from an EMBL/GenBank/DDBJ whole genome shotgun (WGS) entry which is preliminary data.</text>
</comment>
<evidence type="ECO:0000313" key="3">
    <source>
        <dbReference type="EMBL" id="GAE00109.1"/>
    </source>
</evidence>
<dbReference type="OrthoDB" id="10259622at2759"/>
<dbReference type="EMBL" id="BAUL01000356">
    <property type="protein sequence ID" value="GAE00109.1"/>
    <property type="molecule type" value="Genomic_DNA"/>
</dbReference>
<feature type="compositionally biased region" description="Pro residues" evidence="1">
    <location>
        <begin position="655"/>
        <end position="669"/>
    </location>
</feature>
<dbReference type="eggNOG" id="ENOG502SHV9">
    <property type="taxonomic scope" value="Eukaryota"/>
</dbReference>
<feature type="transmembrane region" description="Helical" evidence="2">
    <location>
        <begin position="776"/>
        <end position="798"/>
    </location>
</feature>
<accession>V5G6K3</accession>
<dbReference type="Proteomes" id="UP000018001">
    <property type="component" value="Unassembled WGS sequence"/>
</dbReference>
<reference evidence="4" key="1">
    <citation type="journal article" date="2014" name="Genome Announc.">
        <title>Draft genome sequence of the formaldehyde-resistant fungus Byssochlamys spectabilis No. 5 (anamorph Paecilomyces variotii No. 5) (NBRC109023).</title>
        <authorList>
            <person name="Oka T."/>
            <person name="Ekino K."/>
            <person name="Fukuda K."/>
            <person name="Nomura Y."/>
        </authorList>
    </citation>
    <scope>NUCLEOTIDE SEQUENCE [LARGE SCALE GENOMIC DNA]</scope>
    <source>
        <strain evidence="4">No. 5 / NBRC 109023</strain>
    </source>
</reference>
<keyword evidence="2" id="KW-0472">Membrane</keyword>
<feature type="region of interest" description="Disordered" evidence="1">
    <location>
        <begin position="225"/>
        <end position="249"/>
    </location>
</feature>
<name>V5G6K3_BYSSN</name>
<feature type="compositionally biased region" description="Polar residues" evidence="1">
    <location>
        <begin position="543"/>
        <end position="553"/>
    </location>
</feature>
<dbReference type="InParanoid" id="V5G6K3"/>
<proteinExistence type="predicted"/>
<evidence type="ECO:0000313" key="4">
    <source>
        <dbReference type="Proteomes" id="UP000018001"/>
    </source>
</evidence>
<feature type="compositionally biased region" description="Basic and acidic residues" evidence="1">
    <location>
        <begin position="225"/>
        <end position="241"/>
    </location>
</feature>
<feature type="region of interest" description="Disordered" evidence="1">
    <location>
        <begin position="318"/>
        <end position="350"/>
    </location>
</feature>
<organism evidence="3 4">
    <name type="scientific">Byssochlamys spectabilis (strain No. 5 / NBRC 109023)</name>
    <name type="common">Paecilomyces variotii</name>
    <dbReference type="NCBI Taxonomy" id="1356009"/>
    <lineage>
        <taxon>Eukaryota</taxon>
        <taxon>Fungi</taxon>
        <taxon>Dikarya</taxon>
        <taxon>Ascomycota</taxon>
        <taxon>Pezizomycotina</taxon>
        <taxon>Eurotiomycetes</taxon>
        <taxon>Eurotiomycetidae</taxon>
        <taxon>Eurotiales</taxon>
        <taxon>Thermoascaceae</taxon>
        <taxon>Paecilomyces</taxon>
    </lineage>
</organism>
<evidence type="ECO:0000256" key="2">
    <source>
        <dbReference type="SAM" id="Phobius"/>
    </source>
</evidence>
<keyword evidence="2" id="KW-1133">Transmembrane helix</keyword>
<protein>
    <recommendedName>
        <fullName evidence="5">Glycoprotease family protein</fullName>
    </recommendedName>
</protein>
<feature type="region of interest" description="Disordered" evidence="1">
    <location>
        <begin position="389"/>
        <end position="462"/>
    </location>
</feature>
<evidence type="ECO:0008006" key="5">
    <source>
        <dbReference type="Google" id="ProtNLM"/>
    </source>
</evidence>
<keyword evidence="2" id="KW-0812">Transmembrane</keyword>
<feature type="region of interest" description="Disordered" evidence="1">
    <location>
        <begin position="261"/>
        <end position="281"/>
    </location>
</feature>
<sequence length="1217" mass="133594">MASTVHISHSSLQLPVLPNFPLSSPITEEVSSPSCSSGEVDMQKDNIIESRVQRRVPAAHEVASNMGDQTDAALRMYLDPSSAEHIRRRPSAERQYRSSRRQSVYGVVKKQKPTGLSLITDFSRAESSKLKDATVAPFVDLNDLKLLSKNREKQRSTKRVRHILRRTPHAGYHELDDAPSELQPPQPQVTSEMDAVHSISIQGPNGLSPSDRPIVIGMQIPYDAAKSKGDSADTPLSREPESAQSQATPITPSIVVTPAIEEPGWETNPPRPRQPRPTSSIYSEHAPHISRRDFDIPPVPAIPEQHRTEKLPKEITPVASSGSAALRGKQRPFSSGTVFEEDESPWSAGGRRSLARDTILHRLSINTDTNRHQSQGWWTYLLSPLFSRSSTMTTRKRSPDTERPPMPPFSAASVASTDSSEKWWEKGTSSFSPDTPKTSTTRRSDMTTWPNMGERSVDEKDINNDPFTDFSQCFARNSFFDTGGRVAGSAAEYYQACASELLSGIPYFECVNHVCSITPRNRAVVDIAEITPTDSDHNRVVVNPNNPFTTDATKSNHERSDSESTIIEEGSVASPSERSARIRSIDSPLRGVGSETSPVASRRESPAGRSVPPSQPSQAPFELESAEDGHTDAVNPPPYSHTETGRPFPRYRAVFPPPRPAQPESPGPISPGYQQTMVSRGSLPMADIEQPQQPLPAYNPNARPVGLPPRPALPVTIADMDHPSTAQREAETRRRRLEKEDSLGRKVGGLWRGRGPFSKKGCFGRPGREGRVRRRWYIGLGVIFLIIVVLAIALATTLTRKGDDTPVQSQWLNLTGYPPMPTGISTIAGPEAHVENTGCVHPSTMWSCALPKEQHAMNSPYSADEPNFRVQIRFRNGTYSNSTTVASNSTRTAKRSVPGSSVAVRSIWKQLLRQRDLFTENLFNPSPAAPSIKDQTFLGNTTDNNTVPFAGEETPFFITILSPAKISTSRLTRRADDSAFPNLTSIIPGPDIDSDGTAAAANLYPLPESQPIRLYNRGLPSEHYGFYTYFDRSIFLKSTAPLNGSDIEEVPDDKNGGSTKSEARVRCTWAQTRFLVQIWTQPDRSSMTLIGNSSAKAAAYSSRATDSGDAQNVTSSSANDFTRPGSFPYPVTITLDRHGGNAKEKMVYCYGVDDRERIIAADKKLQLEFRGFGGTLIDPAPGIFNITSDSDSDSNLVGIDGGTGGCSCQWRNWIQTL</sequence>
<feature type="region of interest" description="Disordered" evidence="1">
    <location>
        <begin position="535"/>
        <end position="676"/>
    </location>
</feature>
<gene>
    <name evidence="3" type="ORF">PVAR5_8845</name>
</gene>